<gene>
    <name evidence="1" type="ORF">CIK83_15125</name>
</gene>
<name>A0A368LJD2_9VIBR</name>
<dbReference type="InterPro" id="IPR035890">
    <property type="entry name" value="Anti-sigma-28_factor_FlgM_sf"/>
</dbReference>
<dbReference type="GeneID" id="303190256"/>
<dbReference type="SUPFAM" id="SSF101498">
    <property type="entry name" value="Anti-sigma factor FlgM"/>
    <property type="match status" value="1"/>
</dbReference>
<dbReference type="OrthoDB" id="7064195at2"/>
<comment type="caution">
    <text evidence="1">The sequence shown here is derived from an EMBL/GenBank/DDBJ whole genome shotgun (WGS) entry which is preliminary data.</text>
</comment>
<organism evidence="1 2">
    <name type="scientific">Vibrio casei</name>
    <dbReference type="NCBI Taxonomy" id="673372"/>
    <lineage>
        <taxon>Bacteria</taxon>
        <taxon>Pseudomonadati</taxon>
        <taxon>Pseudomonadota</taxon>
        <taxon>Gammaproteobacteria</taxon>
        <taxon>Vibrionales</taxon>
        <taxon>Vibrionaceae</taxon>
        <taxon>Vibrio</taxon>
    </lineage>
</organism>
<evidence type="ECO:0000313" key="2">
    <source>
        <dbReference type="Proteomes" id="UP000252479"/>
    </source>
</evidence>
<keyword evidence="2" id="KW-1185">Reference proteome</keyword>
<dbReference type="RefSeq" id="WP_086959960.1">
    <property type="nucleotide sequence ID" value="NZ_AP018681.1"/>
</dbReference>
<dbReference type="AlphaFoldDB" id="A0A368LJD2"/>
<keyword evidence="1" id="KW-0969">Cilium</keyword>
<dbReference type="EMBL" id="QPGL01000002">
    <property type="protein sequence ID" value="RCS70745.1"/>
    <property type="molecule type" value="Genomic_DNA"/>
</dbReference>
<protein>
    <submittedName>
        <fullName evidence="1">Flagellar biosynthesis protein FlgM</fullName>
    </submittedName>
</protein>
<keyword evidence="1" id="KW-0282">Flagellum</keyword>
<accession>A0A368LJD2</accession>
<proteinExistence type="predicted"/>
<sequence>MSSVKIESQRNIIPLQIKDKVESASVQKQQKSEPQMVNINTTDQALIREGVDQLKSSSDFDLNKVEAVRAMLKSGEMTFDMDELANALVSVVKK</sequence>
<reference evidence="1 2" key="1">
    <citation type="journal article" date="2017" name="Elife">
        <title>Extensive horizontal gene transfer in cheese-associated bacteria.</title>
        <authorList>
            <person name="Bonham K.S."/>
            <person name="Wolfe B.E."/>
            <person name="Dutton R.J."/>
        </authorList>
    </citation>
    <scope>NUCLEOTIDE SEQUENCE [LARGE SCALE GENOMIC DNA]</scope>
    <source>
        <strain evidence="1 2">JB196</strain>
    </source>
</reference>
<keyword evidence="1" id="KW-0966">Cell projection</keyword>
<dbReference type="Proteomes" id="UP000252479">
    <property type="component" value="Unassembled WGS sequence"/>
</dbReference>
<evidence type="ECO:0000313" key="1">
    <source>
        <dbReference type="EMBL" id="RCS70745.1"/>
    </source>
</evidence>